<evidence type="ECO:0000313" key="2">
    <source>
        <dbReference type="WBParaSite" id="ALUE_0000354601-mRNA-1"/>
    </source>
</evidence>
<accession>A0A0M3HP15</accession>
<reference evidence="2" key="1">
    <citation type="submission" date="2017-02" db="UniProtKB">
        <authorList>
            <consortium name="WormBaseParasite"/>
        </authorList>
    </citation>
    <scope>IDENTIFICATION</scope>
</reference>
<organism evidence="1 2">
    <name type="scientific">Ascaris lumbricoides</name>
    <name type="common">Giant roundworm</name>
    <dbReference type="NCBI Taxonomy" id="6252"/>
    <lineage>
        <taxon>Eukaryota</taxon>
        <taxon>Metazoa</taxon>
        <taxon>Ecdysozoa</taxon>
        <taxon>Nematoda</taxon>
        <taxon>Chromadorea</taxon>
        <taxon>Rhabditida</taxon>
        <taxon>Spirurina</taxon>
        <taxon>Ascaridomorpha</taxon>
        <taxon>Ascaridoidea</taxon>
        <taxon>Ascarididae</taxon>
        <taxon>Ascaris</taxon>
    </lineage>
</organism>
<dbReference type="Proteomes" id="UP000036681">
    <property type="component" value="Unplaced"/>
</dbReference>
<evidence type="ECO:0000313" key="1">
    <source>
        <dbReference type="Proteomes" id="UP000036681"/>
    </source>
</evidence>
<protein>
    <submittedName>
        <fullName evidence="2">Pecanex-like protein</fullName>
    </submittedName>
</protein>
<sequence length="64" mass="7346">LIIDLFYRLRLCSAPTFRYNSGQSLSSIHWLNPLADGKWSDLTSNTIQRRLTAFVMLDQAIDVC</sequence>
<proteinExistence type="predicted"/>
<dbReference type="WBParaSite" id="ALUE_0000354601-mRNA-1">
    <property type="protein sequence ID" value="ALUE_0000354601-mRNA-1"/>
    <property type="gene ID" value="ALUE_0000354601"/>
</dbReference>
<keyword evidence="1" id="KW-1185">Reference proteome</keyword>
<dbReference type="AlphaFoldDB" id="A0A0M3HP15"/>
<name>A0A0M3HP15_ASCLU</name>